<dbReference type="Pfam" id="PF00656">
    <property type="entry name" value="Peptidase_C14"/>
    <property type="match status" value="1"/>
</dbReference>
<dbReference type="PANTHER" id="PTHR48104">
    <property type="entry name" value="METACASPASE-4"/>
    <property type="match status" value="1"/>
</dbReference>
<name>A0ABM7PR82_SINCY</name>
<dbReference type="RefSeq" id="WP_229231303.1">
    <property type="nucleotide sequence ID" value="NZ_AP024525.1"/>
</dbReference>
<feature type="region of interest" description="Disordered" evidence="1">
    <location>
        <begin position="679"/>
        <end position="699"/>
    </location>
</feature>
<evidence type="ECO:0000256" key="1">
    <source>
        <dbReference type="SAM" id="MobiDB-lite"/>
    </source>
</evidence>
<dbReference type="InterPro" id="IPR011600">
    <property type="entry name" value="Pept_C14_caspase"/>
</dbReference>
<evidence type="ECO:0000313" key="3">
    <source>
        <dbReference type="EMBL" id="BCT74569.1"/>
    </source>
</evidence>
<feature type="domain" description="Peptidase C14 caspase" evidence="2">
    <location>
        <begin position="385"/>
        <end position="660"/>
    </location>
</feature>
<reference evidence="3 4" key="1">
    <citation type="journal article" date="2021" name="J. Biosci. Bioeng.">
        <title>Identification and characterization of a chc gene cluster responsible for the aromatization pathway of cyclohexanecarboxylate degradation in Sinomonas cyclohexanicum ATCC 51369.</title>
        <authorList>
            <person name="Yamamoto T."/>
            <person name="Hasegawa Y."/>
            <person name="Lau P.C.K."/>
            <person name="Iwaki H."/>
        </authorList>
    </citation>
    <scope>NUCLEOTIDE SEQUENCE [LARGE SCALE GENOMIC DNA]</scope>
    <source>
        <strain evidence="3 4">ATCC 51369</strain>
    </source>
</reference>
<organism evidence="3 4">
    <name type="scientific">Sinomonas cyclohexanicum</name>
    <name type="common">Corynebacterium cyclohexanicum</name>
    <dbReference type="NCBI Taxonomy" id="322009"/>
    <lineage>
        <taxon>Bacteria</taxon>
        <taxon>Bacillati</taxon>
        <taxon>Actinomycetota</taxon>
        <taxon>Actinomycetes</taxon>
        <taxon>Micrococcales</taxon>
        <taxon>Micrococcaceae</taxon>
        <taxon>Sinomonas</taxon>
    </lineage>
</organism>
<keyword evidence="4" id="KW-1185">Reference proteome</keyword>
<dbReference type="InterPro" id="IPR029030">
    <property type="entry name" value="Caspase-like_dom_sf"/>
</dbReference>
<accession>A0ABM7PR82</accession>
<dbReference type="InterPro" id="IPR050452">
    <property type="entry name" value="Metacaspase"/>
</dbReference>
<proteinExistence type="predicted"/>
<dbReference type="PANTHER" id="PTHR48104:SF30">
    <property type="entry name" value="METACASPASE-1"/>
    <property type="match status" value="1"/>
</dbReference>
<dbReference type="Proteomes" id="UP001319861">
    <property type="component" value="Chromosome"/>
</dbReference>
<evidence type="ECO:0000259" key="2">
    <source>
        <dbReference type="Pfam" id="PF00656"/>
    </source>
</evidence>
<gene>
    <name evidence="3" type="ORF">SCMU_04110</name>
</gene>
<sequence length="749" mass="78743">MNSTVSSASRGSGLGAEELAALKPHVIDLRRGLLATGPGGEGEYFTTAEDVQAIFSTHLPAFLSGRTGPTPLMLNAHGGLVTEASGLRAAAQRIPWWKDNGIYPIFFVWETGLVTSLADALAGWLSGSRGPGDFKDRIVELAARFGQGERVWGEMKRYAELASSETGGARFFADQLGSFVAAHPDALSIHAVGHSAGSIFHSHFLPVLLDGRGVDRVETVSLLAPAVRTDTFKAKLAPLVDAGVGKLAMFTMTDELEREDNCVRVYGKSLLYLVRASFEPEEGAPILGLQASIEADPELAGFFGAPGSGSSAEAVWSVADAGPVSSSDARSHGAFDDDPATMESVMRRILGRKDIHSMPAVRGAEPLWPAQPRDVPAPTWPHTATRKALCVGINLYEHPQDQLNGCVADAGAWATELEKAGFQVHSLTDRAATREAILLRMLELVATSAPGDTLVIQYAGHGTTAPDLNGDEAATGQGLNQEDEALCPVDFRSGELIIDDDLGAVWDQLPEGVALTLFFDSCHSGDGQRNILSPDELTQATTSRRLPRRAVLSDADRAAFRARRGYPAEVAPRPRLVLRSAGDVTAGAAPEAGSVVDRYQSAREVLFSACQPNELAYETAGHGDFTTKAAPLLAASIGTMSNQAFLDKVAADFGGRQHPKANGQTARLGLTFLAPEKHDGGRPTGAAKGAIAPPPAPPGPVAAQLAGQRADDAEVAALESALAAAQAASGHRAAKVARLLRAIADVVEE</sequence>
<dbReference type="Gene3D" id="3.40.50.1460">
    <property type="match status" value="1"/>
</dbReference>
<dbReference type="SUPFAM" id="SSF52129">
    <property type="entry name" value="Caspase-like"/>
    <property type="match status" value="1"/>
</dbReference>
<evidence type="ECO:0000313" key="4">
    <source>
        <dbReference type="Proteomes" id="UP001319861"/>
    </source>
</evidence>
<protein>
    <recommendedName>
        <fullName evidence="2">Peptidase C14 caspase domain-containing protein</fullName>
    </recommendedName>
</protein>
<dbReference type="EMBL" id="AP024525">
    <property type="protein sequence ID" value="BCT74569.1"/>
    <property type="molecule type" value="Genomic_DNA"/>
</dbReference>